<dbReference type="SUPFAM" id="SSF54523">
    <property type="entry name" value="Pili subunits"/>
    <property type="match status" value="1"/>
</dbReference>
<dbReference type="Proteomes" id="UP001501337">
    <property type="component" value="Unassembled WGS sequence"/>
</dbReference>
<dbReference type="InterPro" id="IPR001082">
    <property type="entry name" value="Pilin"/>
</dbReference>
<accession>A0ABP7NYU7</accession>
<dbReference type="PROSITE" id="PS51257">
    <property type="entry name" value="PROKAR_LIPOPROTEIN"/>
    <property type="match status" value="1"/>
</dbReference>
<dbReference type="Gene3D" id="3.30.700.10">
    <property type="entry name" value="Glycoprotein, Type 4 Pilin"/>
    <property type="match status" value="1"/>
</dbReference>
<dbReference type="RefSeq" id="WP_344804753.1">
    <property type="nucleotide sequence ID" value="NZ_BAABBO010000007.1"/>
</dbReference>
<evidence type="ECO:0008006" key="4">
    <source>
        <dbReference type="Google" id="ProtNLM"/>
    </source>
</evidence>
<organism evidence="2 3">
    <name type="scientific">Allohahella marinimesophila</name>
    <dbReference type="NCBI Taxonomy" id="1054972"/>
    <lineage>
        <taxon>Bacteria</taxon>
        <taxon>Pseudomonadati</taxon>
        <taxon>Pseudomonadota</taxon>
        <taxon>Gammaproteobacteria</taxon>
        <taxon>Oceanospirillales</taxon>
        <taxon>Hahellaceae</taxon>
        <taxon>Allohahella</taxon>
    </lineage>
</organism>
<evidence type="ECO:0000313" key="3">
    <source>
        <dbReference type="Proteomes" id="UP001501337"/>
    </source>
</evidence>
<dbReference type="EMBL" id="BAABBO010000007">
    <property type="protein sequence ID" value="GAA3956874.1"/>
    <property type="molecule type" value="Genomic_DNA"/>
</dbReference>
<reference evidence="3" key="1">
    <citation type="journal article" date="2019" name="Int. J. Syst. Evol. Microbiol.">
        <title>The Global Catalogue of Microorganisms (GCM) 10K type strain sequencing project: providing services to taxonomists for standard genome sequencing and annotation.</title>
        <authorList>
            <consortium name="The Broad Institute Genomics Platform"/>
            <consortium name="The Broad Institute Genome Sequencing Center for Infectious Disease"/>
            <person name="Wu L."/>
            <person name="Ma J."/>
        </authorList>
    </citation>
    <scope>NUCLEOTIDE SEQUENCE [LARGE SCALE GENOMIC DNA]</scope>
    <source>
        <strain evidence="3">JCM 17555</strain>
    </source>
</reference>
<dbReference type="InterPro" id="IPR045584">
    <property type="entry name" value="Pilin-like"/>
</dbReference>
<comment type="caution">
    <text evidence="2">The sequence shown here is derived from an EMBL/GenBank/DDBJ whole genome shotgun (WGS) entry which is preliminary data.</text>
</comment>
<evidence type="ECO:0000256" key="1">
    <source>
        <dbReference type="ARBA" id="ARBA00005233"/>
    </source>
</evidence>
<evidence type="ECO:0000313" key="2">
    <source>
        <dbReference type="EMBL" id="GAA3956874.1"/>
    </source>
</evidence>
<name>A0ABP7NYU7_9GAMM</name>
<protein>
    <recommendedName>
        <fullName evidence="4">Pilin</fullName>
    </recommendedName>
</protein>
<dbReference type="Pfam" id="PF00114">
    <property type="entry name" value="Pilin"/>
    <property type="match status" value="1"/>
</dbReference>
<comment type="similarity">
    <text evidence="1">Belongs to the N-Me-Phe pilin family.</text>
</comment>
<keyword evidence="3" id="KW-1185">Reference proteome</keyword>
<proteinExistence type="inferred from homology"/>
<gene>
    <name evidence="2" type="ORF">GCM10022278_14290</name>
</gene>
<sequence>MYISMSRGFPLFAAVLVIGACTVTSEQPTAEAEMIEGFLAGSAVRYAVQDYAIEHGSLPASNADLGLPEPEAYARGALAAVAVGDRGRITLTFNDRSGVDGGTIQLVPIASDALYGMQWDCRTASYEGIQSWAPACRYAPAEQ</sequence>